<dbReference type="Pfam" id="PF13566">
    <property type="entry name" value="DUF4130"/>
    <property type="match status" value="1"/>
</dbReference>
<dbReference type="EMBL" id="PNIN01000038">
    <property type="protein sequence ID" value="PMP71583.1"/>
    <property type="molecule type" value="Genomic_DNA"/>
</dbReference>
<dbReference type="NCBIfam" id="TIGR03915">
    <property type="entry name" value="SAM_7_link_chp"/>
    <property type="match status" value="1"/>
</dbReference>
<dbReference type="InterPro" id="IPR025404">
    <property type="entry name" value="DUF4130"/>
</dbReference>
<name>A0A2J6WMH0_9BACT</name>
<accession>A0A2J6WMH0</accession>
<dbReference type="AlphaFoldDB" id="A0A2J6WMH0"/>
<sequence>MYQLVYDGSFEGFLTACHHYLNGVDIEEVVNKRINPTYQPSIFSVEILTDLDKAEEVVSMMRKKSDKLLQKVYFAYLCDRAKIEMTVFKYIDMDGGWDDLRNDVVIDIEKNIHNLFSERHKMLGFLRFSEMKDGVMLGFISPKNNILPLLGVHFKKRFGNNRWAIVDKVRRLVIYYDGKRLSHGELEWLGDIEYSETEQKIRESWKKFFDSVAIKERISYERQRGKVPLWVRDEMIEFH</sequence>
<dbReference type="RefSeq" id="WP_424605460.1">
    <property type="nucleotide sequence ID" value="NZ_JBNAVA010000004.1"/>
</dbReference>
<organism evidence="2 3">
    <name type="scientific">Calditerrivibrio nitroreducens</name>
    <dbReference type="NCBI Taxonomy" id="477976"/>
    <lineage>
        <taxon>Bacteria</taxon>
        <taxon>Pseudomonadati</taxon>
        <taxon>Deferribacterota</taxon>
        <taxon>Deferribacteres</taxon>
        <taxon>Deferribacterales</taxon>
        <taxon>Calditerrivibrionaceae</taxon>
    </lineage>
</organism>
<proteinExistence type="predicted"/>
<evidence type="ECO:0000313" key="3">
    <source>
        <dbReference type="Proteomes" id="UP000242881"/>
    </source>
</evidence>
<reference evidence="2 3" key="1">
    <citation type="submission" date="2018-01" db="EMBL/GenBank/DDBJ databases">
        <title>Metagenomic assembled genomes from two thermal pools in the Uzon Caldera, Kamchatka, Russia.</title>
        <authorList>
            <person name="Wilkins L."/>
            <person name="Ettinger C."/>
        </authorList>
    </citation>
    <scope>NUCLEOTIDE SEQUENCE [LARGE SCALE GENOMIC DNA]</scope>
    <source>
        <strain evidence="2">ZAV-05</strain>
    </source>
</reference>
<dbReference type="InterPro" id="IPR023875">
    <property type="entry name" value="DNA_repair_put"/>
</dbReference>
<protein>
    <recommendedName>
        <fullName evidence="1">DUF4130 domain-containing protein</fullName>
    </recommendedName>
</protein>
<dbReference type="Proteomes" id="UP000242881">
    <property type="component" value="Unassembled WGS sequence"/>
</dbReference>
<evidence type="ECO:0000313" key="2">
    <source>
        <dbReference type="EMBL" id="PMP71583.1"/>
    </source>
</evidence>
<feature type="domain" description="DUF4130" evidence="1">
    <location>
        <begin position="85"/>
        <end position="237"/>
    </location>
</feature>
<evidence type="ECO:0000259" key="1">
    <source>
        <dbReference type="Pfam" id="PF13566"/>
    </source>
</evidence>
<gene>
    <name evidence="2" type="ORF">C0187_03535</name>
</gene>
<comment type="caution">
    <text evidence="2">The sequence shown here is derived from an EMBL/GenBank/DDBJ whole genome shotgun (WGS) entry which is preliminary data.</text>
</comment>